<sequence length="751" mass="83479">MTDTTSNTSALRTLLPRIFSRAQPSGAVDRLIKTVRLHHPKADIALIERAYTTAEKAHSGQKRKSGEPYITHPVAVAQILADLGIGAKTLAAALLHDTVEDTDYTLDMLQRDFGDEVAMLVDGVTKLDKLKYGDSAQAETVRKMVVAMSKDIRVLVIKLADRLHNARTWGFVPQASATRKAQETLEIYAPLAHRLGIQAIKWELEDLSFSVLYPKLYVEIENLVKQRTPKREEFVQQVIDSVKDDLKSSKIKGSVAGRPKQYYSIYQKMIVRGRDFDEIYDLVGIRVLVNSVRDCYAVLGSIHARWNPITGRFKDYIATPKFNLYQSLHTTVVGPDGRPVEIQIRTTEMHQRAEFGVAAHWKYKERVNSGKGAAAYDDKGDADMAWLAHISDWQAETSDPDEFLESLRFEIGAKEVYVFTPKGKVVGLPAGATPVDFAYAVHTEVGHRTMGAKVNGRLVPLESTLNSGDAVEIFTSKNPDSGPSQDWLNFVKSPRARNKIRGWFTKERRDEAIEQGKDAIARAMRKQNLPLQKLMNQDTLADVAASMNYEDVSSLYAAVGEGHVSTQSVIEKVLSAISTEAENEDTDLTFTPKGRSRQLRNSDSGVLVRGAPDILVKLAKCCTPVPGDEIVGFVTRGTGVSVHRSDCNNVKALLLEPERMIDVDWAPSSKSLFLVQIQVEALDRSGLLSDVTRVLSENHVNILSATVSTSRERLAISRFVFEMGDTTHLDRVLNAVRRIDAVYDVYRVNSG</sequence>
<dbReference type="InterPro" id="IPR004811">
    <property type="entry name" value="RelA/Spo_fam"/>
</dbReference>
<evidence type="ECO:0000259" key="5">
    <source>
        <dbReference type="PROSITE" id="PS51831"/>
    </source>
</evidence>
<name>A0A4Q9GX00_9MICO</name>
<dbReference type="SUPFAM" id="SSF81301">
    <property type="entry name" value="Nucleotidyltransferase"/>
    <property type="match status" value="1"/>
</dbReference>
<dbReference type="GO" id="GO:0005886">
    <property type="term" value="C:plasma membrane"/>
    <property type="evidence" value="ECO:0007669"/>
    <property type="project" value="TreeGrafter"/>
</dbReference>
<accession>A0A4Q9GX00</accession>
<proteinExistence type="inferred from homology"/>
<dbReference type="Proteomes" id="UP000294194">
    <property type="component" value="Unassembled WGS sequence"/>
</dbReference>
<gene>
    <name evidence="7" type="ORF">EYE40_04845</name>
</gene>
<evidence type="ECO:0000313" key="7">
    <source>
        <dbReference type="EMBL" id="TBN56780.1"/>
    </source>
</evidence>
<dbReference type="Pfam" id="PF13328">
    <property type="entry name" value="HD_4"/>
    <property type="match status" value="1"/>
</dbReference>
<dbReference type="SUPFAM" id="SSF55021">
    <property type="entry name" value="ACT-like"/>
    <property type="match status" value="1"/>
</dbReference>
<comment type="similarity">
    <text evidence="3">Belongs to the relA/spoT family.</text>
</comment>
<dbReference type="GO" id="GO:0016787">
    <property type="term" value="F:hydrolase activity"/>
    <property type="evidence" value="ECO:0007669"/>
    <property type="project" value="UniProtKB-KW"/>
</dbReference>
<dbReference type="Gene3D" id="3.10.20.30">
    <property type="match status" value="1"/>
</dbReference>
<dbReference type="InterPro" id="IPR012676">
    <property type="entry name" value="TGS-like"/>
</dbReference>
<dbReference type="CDD" id="cd05399">
    <property type="entry name" value="NT_Rel-Spo_like"/>
    <property type="match status" value="1"/>
</dbReference>
<dbReference type="NCBIfam" id="TIGR00691">
    <property type="entry name" value="spoT_relA"/>
    <property type="match status" value="1"/>
</dbReference>
<reference evidence="8" key="1">
    <citation type="submission" date="2019-02" db="EMBL/GenBank/DDBJ databases">
        <title>Glaciihabitans arcticus sp. nov., a psychrotolerant bacterium isolated from polar soil.</title>
        <authorList>
            <person name="Dahal R.H."/>
        </authorList>
    </citation>
    <scope>NUCLEOTIDE SEQUENCE [LARGE SCALE GENOMIC DNA]</scope>
    <source>
        <strain evidence="8">RP-3-7</strain>
    </source>
</reference>
<dbReference type="EMBL" id="SISG01000001">
    <property type="protein sequence ID" value="TBN56780.1"/>
    <property type="molecule type" value="Genomic_DNA"/>
</dbReference>
<dbReference type="SUPFAM" id="SSF81271">
    <property type="entry name" value="TGS-like"/>
    <property type="match status" value="1"/>
</dbReference>
<dbReference type="AlphaFoldDB" id="A0A4Q9GX00"/>
<dbReference type="PANTHER" id="PTHR21262">
    <property type="entry name" value="GUANOSINE-3',5'-BIS DIPHOSPHATE 3'-PYROPHOSPHOHYDROLASE"/>
    <property type="match status" value="1"/>
</dbReference>
<dbReference type="Pfam" id="PF02824">
    <property type="entry name" value="TGS"/>
    <property type="match status" value="1"/>
</dbReference>
<dbReference type="UniPathway" id="UPA00908">
    <property type="reaction ID" value="UER00884"/>
</dbReference>
<dbReference type="Gene3D" id="3.30.70.260">
    <property type="match status" value="1"/>
</dbReference>
<dbReference type="GO" id="GO:0015970">
    <property type="term" value="P:guanosine tetraphosphate biosynthetic process"/>
    <property type="evidence" value="ECO:0007669"/>
    <property type="project" value="UniProtKB-UniPathway"/>
</dbReference>
<evidence type="ECO:0000259" key="4">
    <source>
        <dbReference type="PROSITE" id="PS51671"/>
    </source>
</evidence>
<evidence type="ECO:0000313" key="8">
    <source>
        <dbReference type="Proteomes" id="UP000294194"/>
    </source>
</evidence>
<dbReference type="PROSITE" id="PS51880">
    <property type="entry name" value="TGS"/>
    <property type="match status" value="1"/>
</dbReference>
<dbReference type="SMART" id="SM00471">
    <property type="entry name" value="HDc"/>
    <property type="match status" value="1"/>
</dbReference>
<dbReference type="SMART" id="SM00954">
    <property type="entry name" value="RelA_SpoT"/>
    <property type="match status" value="1"/>
</dbReference>
<dbReference type="SUPFAM" id="SSF109604">
    <property type="entry name" value="HD-domain/PDEase-like"/>
    <property type="match status" value="1"/>
</dbReference>
<evidence type="ECO:0000256" key="2">
    <source>
        <dbReference type="ARBA" id="ARBA00048244"/>
    </source>
</evidence>
<dbReference type="InterPro" id="IPR004095">
    <property type="entry name" value="TGS"/>
</dbReference>
<comment type="catalytic activity">
    <reaction evidence="2">
        <text>GTP + ATP = guanosine 3'-diphosphate 5'-triphosphate + AMP</text>
        <dbReference type="Rhea" id="RHEA:22088"/>
        <dbReference type="ChEBI" id="CHEBI:30616"/>
        <dbReference type="ChEBI" id="CHEBI:37565"/>
        <dbReference type="ChEBI" id="CHEBI:142410"/>
        <dbReference type="ChEBI" id="CHEBI:456215"/>
        <dbReference type="EC" id="2.7.6.5"/>
    </reaction>
</comment>
<dbReference type="InterPro" id="IPR045600">
    <property type="entry name" value="RelA/SpoT_AH_RIS"/>
</dbReference>
<dbReference type="CDD" id="cd04876">
    <property type="entry name" value="ACT_RelA-SpoT"/>
    <property type="match status" value="1"/>
</dbReference>
<dbReference type="CDD" id="cd00077">
    <property type="entry name" value="HDc"/>
    <property type="match status" value="1"/>
</dbReference>
<dbReference type="Pfam" id="PF13291">
    <property type="entry name" value="ACT_4"/>
    <property type="match status" value="1"/>
</dbReference>
<dbReference type="RefSeq" id="WP_130980890.1">
    <property type="nucleotide sequence ID" value="NZ_SISG01000001.1"/>
</dbReference>
<organism evidence="7 8">
    <name type="scientific">Glaciihabitans arcticus</name>
    <dbReference type="NCBI Taxonomy" id="2668039"/>
    <lineage>
        <taxon>Bacteria</taxon>
        <taxon>Bacillati</taxon>
        <taxon>Actinomycetota</taxon>
        <taxon>Actinomycetes</taxon>
        <taxon>Micrococcales</taxon>
        <taxon>Microbacteriaceae</taxon>
        <taxon>Glaciihabitans</taxon>
    </lineage>
</organism>
<dbReference type="InterPro" id="IPR033655">
    <property type="entry name" value="TGS_RelA/SpoT"/>
</dbReference>
<dbReference type="FunFam" id="3.10.20.30:FF:000002">
    <property type="entry name" value="GTP pyrophosphokinase (RelA/SpoT)"/>
    <property type="match status" value="1"/>
</dbReference>
<evidence type="ECO:0000259" key="6">
    <source>
        <dbReference type="PROSITE" id="PS51880"/>
    </source>
</evidence>
<dbReference type="InterPro" id="IPR045865">
    <property type="entry name" value="ACT-like_dom_sf"/>
</dbReference>
<dbReference type="PANTHER" id="PTHR21262:SF31">
    <property type="entry name" value="GTP PYROPHOSPHOKINASE"/>
    <property type="match status" value="1"/>
</dbReference>
<feature type="domain" description="ACT" evidence="4">
    <location>
        <begin position="676"/>
        <end position="750"/>
    </location>
</feature>
<dbReference type="GO" id="GO:0008728">
    <property type="term" value="F:GTP diphosphokinase activity"/>
    <property type="evidence" value="ECO:0007669"/>
    <property type="project" value="UniProtKB-EC"/>
</dbReference>
<dbReference type="PROSITE" id="PS51671">
    <property type="entry name" value="ACT"/>
    <property type="match status" value="1"/>
</dbReference>
<dbReference type="Gene3D" id="3.30.460.10">
    <property type="entry name" value="Beta Polymerase, domain 2"/>
    <property type="match status" value="1"/>
</dbReference>
<dbReference type="InterPro" id="IPR002912">
    <property type="entry name" value="ACT_dom"/>
</dbReference>
<dbReference type="Pfam" id="PF04607">
    <property type="entry name" value="RelA_SpoT"/>
    <property type="match status" value="1"/>
</dbReference>
<feature type="domain" description="TGS" evidence="6">
    <location>
        <begin position="414"/>
        <end position="475"/>
    </location>
</feature>
<evidence type="ECO:0000256" key="1">
    <source>
        <dbReference type="ARBA" id="ARBA00004976"/>
    </source>
</evidence>
<keyword evidence="8" id="KW-1185">Reference proteome</keyword>
<evidence type="ECO:0000256" key="3">
    <source>
        <dbReference type="RuleBase" id="RU003847"/>
    </source>
</evidence>
<dbReference type="InterPro" id="IPR012675">
    <property type="entry name" value="Beta-grasp_dom_sf"/>
</dbReference>
<dbReference type="PROSITE" id="PS51831">
    <property type="entry name" value="HD"/>
    <property type="match status" value="1"/>
</dbReference>
<dbReference type="InterPro" id="IPR006674">
    <property type="entry name" value="HD_domain"/>
</dbReference>
<dbReference type="Pfam" id="PF19296">
    <property type="entry name" value="RelA_AH_RIS"/>
    <property type="match status" value="1"/>
</dbReference>
<dbReference type="CDD" id="cd01668">
    <property type="entry name" value="TGS_RSH"/>
    <property type="match status" value="1"/>
</dbReference>
<dbReference type="FunFam" id="3.30.460.10:FF:000001">
    <property type="entry name" value="GTP pyrophosphokinase RelA"/>
    <property type="match status" value="1"/>
</dbReference>
<protein>
    <submittedName>
        <fullName evidence="7">Bifunctional (P)ppGpp synthetase/guanosine-3',5'-bis(Diphosphate) 3'-pyrophosphohydrolase</fullName>
    </submittedName>
</protein>
<feature type="domain" description="HD" evidence="5">
    <location>
        <begin position="69"/>
        <end position="166"/>
    </location>
</feature>
<dbReference type="Gene3D" id="1.10.3210.10">
    <property type="entry name" value="Hypothetical protein af1432"/>
    <property type="match status" value="1"/>
</dbReference>
<keyword evidence="7" id="KW-0378">Hydrolase</keyword>
<dbReference type="InterPro" id="IPR003607">
    <property type="entry name" value="HD/PDEase_dom"/>
</dbReference>
<comment type="function">
    <text evidence="3">In eubacteria ppGpp (guanosine 3'-diphosphate 5'-diphosphate) is a mediator of the stringent response that coordinates a variety of cellular activities in response to changes in nutritional abundance.</text>
</comment>
<dbReference type="InterPro" id="IPR007685">
    <property type="entry name" value="RelA_SpoT"/>
</dbReference>
<comment type="pathway">
    <text evidence="1">Purine metabolism; ppGpp biosynthesis; ppGpp from GTP: step 1/2.</text>
</comment>
<comment type="caution">
    <text evidence="7">The sequence shown here is derived from an EMBL/GenBank/DDBJ whole genome shotgun (WGS) entry which is preliminary data.</text>
</comment>
<dbReference type="InterPro" id="IPR043519">
    <property type="entry name" value="NT_sf"/>
</dbReference>
<dbReference type="FunFam" id="1.10.3210.10:FF:000001">
    <property type="entry name" value="GTP pyrophosphokinase RelA"/>
    <property type="match status" value="1"/>
</dbReference>